<proteinExistence type="predicted"/>
<reference evidence="3" key="2">
    <citation type="submission" date="2023-06" db="EMBL/GenBank/DDBJ databases">
        <authorList>
            <person name="Swenson N.G."/>
            <person name="Wegrzyn J.L."/>
            <person name="Mcevoy S.L."/>
        </authorList>
    </citation>
    <scope>NUCLEOTIDE SEQUENCE</scope>
    <source>
        <strain evidence="3">NS2018</strain>
        <tissue evidence="3">Leaf</tissue>
    </source>
</reference>
<dbReference type="EMBL" id="JAUESC010000385">
    <property type="protein sequence ID" value="KAK0579286.1"/>
    <property type="molecule type" value="Genomic_DNA"/>
</dbReference>
<feature type="compositionally biased region" description="Polar residues" evidence="1">
    <location>
        <begin position="254"/>
        <end position="270"/>
    </location>
</feature>
<feature type="compositionally biased region" description="Low complexity" evidence="1">
    <location>
        <begin position="140"/>
        <end position="171"/>
    </location>
</feature>
<keyword evidence="4" id="KW-1185">Reference proteome</keyword>
<dbReference type="Pfam" id="PF25597">
    <property type="entry name" value="SH3_retrovirus"/>
    <property type="match status" value="1"/>
</dbReference>
<evidence type="ECO:0000259" key="2">
    <source>
        <dbReference type="Pfam" id="PF25597"/>
    </source>
</evidence>
<organism evidence="3 4">
    <name type="scientific">Acer saccharum</name>
    <name type="common">Sugar maple</name>
    <dbReference type="NCBI Taxonomy" id="4024"/>
    <lineage>
        <taxon>Eukaryota</taxon>
        <taxon>Viridiplantae</taxon>
        <taxon>Streptophyta</taxon>
        <taxon>Embryophyta</taxon>
        <taxon>Tracheophyta</taxon>
        <taxon>Spermatophyta</taxon>
        <taxon>Magnoliopsida</taxon>
        <taxon>eudicotyledons</taxon>
        <taxon>Gunneridae</taxon>
        <taxon>Pentapetalae</taxon>
        <taxon>rosids</taxon>
        <taxon>malvids</taxon>
        <taxon>Sapindales</taxon>
        <taxon>Sapindaceae</taxon>
        <taxon>Hippocastanoideae</taxon>
        <taxon>Acereae</taxon>
        <taxon>Acer</taxon>
    </lineage>
</organism>
<sequence length="295" mass="31891">MGLTVGVKGYRLWCLDSKKIILSRDVTFDESIMLKQEKQKDSQVEKMNIGASQQVELEITSVDPVSVTEMDNDSSVTDEEGEEEVLTQEPSQQQDSIAVRRPRREIRKPARFVDMVAYALPIVNDDVPSSYKEAIRSSEFSTTSLESTSPESTSPSSFGPGFINLLPSSSPFPSPTFGVEARTPPGSGLPATTPPAPAPARSPFKPTLEKSPFKTPFTLPILTSALSAIGEMLKRAAKARASPVTVPRQARSAAPTQPAVTALQTPLSTKPTDHPIVVEKQRFMVPIVATSADLP</sequence>
<evidence type="ECO:0000256" key="1">
    <source>
        <dbReference type="SAM" id="MobiDB-lite"/>
    </source>
</evidence>
<feature type="region of interest" description="Disordered" evidence="1">
    <location>
        <begin position="243"/>
        <end position="274"/>
    </location>
</feature>
<accession>A0AA39RR17</accession>
<feature type="domain" description="Retroviral polymerase SH3-like" evidence="2">
    <location>
        <begin position="2"/>
        <end position="40"/>
    </location>
</feature>
<feature type="region of interest" description="Disordered" evidence="1">
    <location>
        <begin position="67"/>
        <end position="102"/>
    </location>
</feature>
<reference evidence="3" key="1">
    <citation type="journal article" date="2022" name="Plant J.">
        <title>Strategies of tolerance reflected in two North American maple genomes.</title>
        <authorList>
            <person name="McEvoy S.L."/>
            <person name="Sezen U.U."/>
            <person name="Trouern-Trend A."/>
            <person name="McMahon S.M."/>
            <person name="Schaberg P.G."/>
            <person name="Yang J."/>
            <person name="Wegrzyn J.L."/>
            <person name="Swenson N.G."/>
        </authorList>
    </citation>
    <scope>NUCLEOTIDE SEQUENCE</scope>
    <source>
        <strain evidence="3">NS2018</strain>
    </source>
</reference>
<dbReference type="Proteomes" id="UP001168877">
    <property type="component" value="Unassembled WGS sequence"/>
</dbReference>
<dbReference type="InterPro" id="IPR057670">
    <property type="entry name" value="SH3_retrovirus"/>
</dbReference>
<name>A0AA39RR17_ACESA</name>
<protein>
    <recommendedName>
        <fullName evidence="2">Retroviral polymerase SH3-like domain-containing protein</fullName>
    </recommendedName>
</protein>
<gene>
    <name evidence="3" type="ORF">LWI29_024013</name>
</gene>
<evidence type="ECO:0000313" key="3">
    <source>
        <dbReference type="EMBL" id="KAK0579286.1"/>
    </source>
</evidence>
<dbReference type="AlphaFoldDB" id="A0AA39RR17"/>
<feature type="compositionally biased region" description="Acidic residues" evidence="1">
    <location>
        <begin position="70"/>
        <end position="86"/>
    </location>
</feature>
<evidence type="ECO:0000313" key="4">
    <source>
        <dbReference type="Proteomes" id="UP001168877"/>
    </source>
</evidence>
<feature type="region of interest" description="Disordered" evidence="1">
    <location>
        <begin position="140"/>
        <end position="206"/>
    </location>
</feature>
<comment type="caution">
    <text evidence="3">The sequence shown here is derived from an EMBL/GenBank/DDBJ whole genome shotgun (WGS) entry which is preliminary data.</text>
</comment>